<dbReference type="Proteomes" id="UP000437068">
    <property type="component" value="Unassembled WGS sequence"/>
</dbReference>
<dbReference type="EMBL" id="QXFZ01001749">
    <property type="protein sequence ID" value="KAE9085570.1"/>
    <property type="molecule type" value="Genomic_DNA"/>
</dbReference>
<protein>
    <submittedName>
        <fullName evidence="1">Uncharacterized protein</fullName>
    </submittedName>
</protein>
<dbReference type="EMBL" id="QXGF01001635">
    <property type="protein sequence ID" value="KAE8928727.1"/>
    <property type="molecule type" value="Genomic_DNA"/>
</dbReference>
<evidence type="ECO:0000313" key="7">
    <source>
        <dbReference type="Proteomes" id="UP000429523"/>
    </source>
</evidence>
<dbReference type="Proteomes" id="UP000441208">
    <property type="component" value="Unassembled WGS sequence"/>
</dbReference>
<dbReference type="AlphaFoldDB" id="A0A6A3E8T1"/>
<dbReference type="Proteomes" id="UP000488956">
    <property type="component" value="Unassembled WGS sequence"/>
</dbReference>
<evidence type="ECO:0000313" key="1">
    <source>
        <dbReference type="EMBL" id="KAE8928727.1"/>
    </source>
</evidence>
<dbReference type="EMBL" id="QXFX01001803">
    <property type="protein sequence ID" value="KAE9084526.1"/>
    <property type="molecule type" value="Genomic_DNA"/>
</dbReference>
<dbReference type="Proteomes" id="UP000486351">
    <property type="component" value="Unassembled WGS sequence"/>
</dbReference>
<evidence type="ECO:0000313" key="10">
    <source>
        <dbReference type="Proteomes" id="UP000441208"/>
    </source>
</evidence>
<evidence type="ECO:0000313" key="4">
    <source>
        <dbReference type="EMBL" id="KAE9115876.1"/>
    </source>
</evidence>
<reference evidence="7 8" key="1">
    <citation type="submission" date="2018-08" db="EMBL/GenBank/DDBJ databases">
        <title>Genomic investigation of the strawberry pathogen Phytophthora fragariae indicates pathogenicity is determined by transcriptional variation in three key races.</title>
        <authorList>
            <person name="Adams T.M."/>
            <person name="Armitage A.D."/>
            <person name="Sobczyk M.K."/>
            <person name="Bates H.J."/>
            <person name="Dunwell J.M."/>
            <person name="Nellist C.F."/>
            <person name="Harrison R.J."/>
        </authorList>
    </citation>
    <scope>NUCLEOTIDE SEQUENCE [LARGE SCALE GENOMIC DNA]</scope>
    <source>
        <strain evidence="5 8">A4</strain>
        <strain evidence="4 9">NOV-5</strain>
        <strain evidence="3 10">NOV-71</strain>
        <strain evidence="6 11">NOV-77</strain>
        <strain evidence="1 7">NOV-9</strain>
        <strain evidence="2 12">ONT-3</strain>
    </source>
</reference>
<evidence type="ECO:0000313" key="5">
    <source>
        <dbReference type="EMBL" id="KAE9285095.1"/>
    </source>
</evidence>
<organism evidence="1 7">
    <name type="scientific">Phytophthora fragariae</name>
    <dbReference type="NCBI Taxonomy" id="53985"/>
    <lineage>
        <taxon>Eukaryota</taxon>
        <taxon>Sar</taxon>
        <taxon>Stramenopiles</taxon>
        <taxon>Oomycota</taxon>
        <taxon>Peronosporomycetes</taxon>
        <taxon>Peronosporales</taxon>
        <taxon>Peronosporaceae</taxon>
        <taxon>Phytophthora</taxon>
    </lineage>
</organism>
<proteinExistence type="predicted"/>
<evidence type="ECO:0000313" key="12">
    <source>
        <dbReference type="Proteomes" id="UP000488956"/>
    </source>
</evidence>
<dbReference type="EMBL" id="QXGA01001557">
    <property type="protein sequence ID" value="KAE9115876.1"/>
    <property type="molecule type" value="Genomic_DNA"/>
</dbReference>
<dbReference type="EMBL" id="QXFY01002360">
    <property type="protein sequence ID" value="KAE9298685.1"/>
    <property type="molecule type" value="Genomic_DNA"/>
</dbReference>
<dbReference type="Proteomes" id="UP000440732">
    <property type="component" value="Unassembled WGS sequence"/>
</dbReference>
<accession>A0A6A3E8T1</accession>
<evidence type="ECO:0000313" key="9">
    <source>
        <dbReference type="Proteomes" id="UP000440732"/>
    </source>
</evidence>
<name>A0A6A3E8T1_9STRA</name>
<comment type="caution">
    <text evidence="1">The sequence shown here is derived from an EMBL/GenBank/DDBJ whole genome shotgun (WGS) entry which is preliminary data.</text>
</comment>
<evidence type="ECO:0000313" key="3">
    <source>
        <dbReference type="EMBL" id="KAE9085570.1"/>
    </source>
</evidence>
<evidence type="ECO:0000313" key="2">
    <source>
        <dbReference type="EMBL" id="KAE9084526.1"/>
    </source>
</evidence>
<dbReference type="Proteomes" id="UP000429523">
    <property type="component" value="Unassembled WGS sequence"/>
</dbReference>
<evidence type="ECO:0000313" key="11">
    <source>
        <dbReference type="Proteomes" id="UP000486351"/>
    </source>
</evidence>
<sequence length="34" mass="4123">MILTWLQLLELGWTFPCMILTWLQLLELGWTFPD</sequence>
<evidence type="ECO:0000313" key="6">
    <source>
        <dbReference type="EMBL" id="KAE9298685.1"/>
    </source>
</evidence>
<evidence type="ECO:0000313" key="8">
    <source>
        <dbReference type="Proteomes" id="UP000437068"/>
    </source>
</evidence>
<dbReference type="EMBL" id="QXGE01002083">
    <property type="protein sequence ID" value="KAE9285095.1"/>
    <property type="molecule type" value="Genomic_DNA"/>
</dbReference>
<gene>
    <name evidence="5" type="ORF">PF001_g22067</name>
    <name evidence="4" type="ORF">PF006_g19173</name>
    <name evidence="3" type="ORF">PF007_g21091</name>
    <name evidence="6" type="ORF">PF008_g23443</name>
    <name evidence="1" type="ORF">PF009_g21140</name>
    <name evidence="2" type="ORF">PF010_g20789</name>
</gene>